<dbReference type="AlphaFoldDB" id="A0A5C9A410"/>
<feature type="transmembrane region" description="Helical" evidence="11">
    <location>
        <begin position="69"/>
        <end position="86"/>
    </location>
</feature>
<evidence type="ECO:0000256" key="2">
    <source>
        <dbReference type="ARBA" id="ARBA00022448"/>
    </source>
</evidence>
<keyword evidence="5 11" id="KW-0812">Transmembrane</keyword>
<dbReference type="PANTHER" id="PTHR10110">
    <property type="entry name" value="SODIUM/HYDROGEN EXCHANGER"/>
    <property type="match status" value="1"/>
</dbReference>
<gene>
    <name evidence="13" type="ORF">FVW59_01810</name>
</gene>
<feature type="transmembrane region" description="Helical" evidence="11">
    <location>
        <begin position="35"/>
        <end position="57"/>
    </location>
</feature>
<keyword evidence="6 11" id="KW-1133">Transmembrane helix</keyword>
<dbReference type="Pfam" id="PF00027">
    <property type="entry name" value="cNMP_binding"/>
    <property type="match status" value="1"/>
</dbReference>
<evidence type="ECO:0000256" key="5">
    <source>
        <dbReference type="ARBA" id="ARBA00022692"/>
    </source>
</evidence>
<feature type="domain" description="Cyclic nucleotide-binding" evidence="12">
    <location>
        <begin position="704"/>
        <end position="807"/>
    </location>
</feature>
<feature type="transmembrane region" description="Helical" evidence="11">
    <location>
        <begin position="98"/>
        <end position="119"/>
    </location>
</feature>
<feature type="transmembrane region" description="Helical" evidence="11">
    <location>
        <begin position="283"/>
        <end position="304"/>
    </location>
</feature>
<evidence type="ECO:0000256" key="6">
    <source>
        <dbReference type="ARBA" id="ARBA00022989"/>
    </source>
</evidence>
<feature type="transmembrane region" description="Helical" evidence="11">
    <location>
        <begin position="228"/>
        <end position="246"/>
    </location>
</feature>
<protein>
    <submittedName>
        <fullName evidence="13">Cyclic nucleotide-binding domain-containing protein</fullName>
    </submittedName>
</protein>
<keyword evidence="4" id="KW-1003">Cell membrane</keyword>
<dbReference type="GO" id="GO:0051453">
    <property type="term" value="P:regulation of intracellular pH"/>
    <property type="evidence" value="ECO:0007669"/>
    <property type="project" value="TreeGrafter"/>
</dbReference>
<sequence>MEHSSAVIDLVMAVTFLLLVAAGVLALSKRIKLPFTVLLVVIGIALSELAHLSPGFLAPLVEFQISPDVILFVFLPTLIFESSLHLEARELRRNLLPVLTLAVPGLLISTLIIGSLVALLTPIDFSAALVLGAILSATDPVAVISLFKQLGAPRRLTILVEGESLFNDATAIVASQILLAIAVAGYVSTETVVAGVGDFFFVFFGGALVGWLMALVTGFFLGHVEGDPLIEISLTTILAYFSFLIAEHTLHVSGVMATVAAALTIGGWGRSKISHSVSEYLENFWEYLAFVANALIFLLVGLQIDLAAVASVWSMLAWVIVAMLVARAVVVFSLVPLVGKLPGAEVIDRKFQAVMYWGGLRGAIALAIALSLGDFRYADTFVVLVTGAVLFTLVVPGLTIERLIKSLGLNRPPLADRMALAEASLNAQYKALVSLPELQRETDFSPRVAAALESRYQLAVEEADARYRRQREEELDAEQERNLLLLRCFAVQKALYHQMFAHGHLSEKTYRNMVYSLNVEGDSLRYHNALPNIPPRSYFERWSRNTWMRFVQRAGFGLLDNYAEAIRSHSTARDYELAWAGYHGCLRVLATIDELSQLSQARSAATDEVRAMFQRWSEGARKRLNAVVEQFPEFFNASQQRLAERTMLHSQRNFIVSQRRSGAIPNSVAATLLDELDQQIRALRGYDTTHLKIDASELLRKVPIFADLPEQEVPRILACLTQRTIPARQDLIQEGSVDESLYLIARGQVRVLRRDEAGREIELAVLSAGDFVGESGFLTGAPRSATCRALTPCAIYQLKRRDLDTFLATCPGLETALERAMRHRTGDVCLLDDRPDPVPG</sequence>
<feature type="transmembrane region" description="Helical" evidence="11">
    <location>
        <begin position="199"/>
        <end position="221"/>
    </location>
</feature>
<dbReference type="CDD" id="cd00038">
    <property type="entry name" value="CAP_ED"/>
    <property type="match status" value="1"/>
</dbReference>
<keyword evidence="3" id="KW-0050">Antiport</keyword>
<keyword evidence="10" id="KW-0739">Sodium transport</keyword>
<evidence type="ECO:0000256" key="9">
    <source>
        <dbReference type="ARBA" id="ARBA00023136"/>
    </source>
</evidence>
<evidence type="ECO:0000256" key="4">
    <source>
        <dbReference type="ARBA" id="ARBA00022475"/>
    </source>
</evidence>
<feature type="transmembrane region" description="Helical" evidence="11">
    <location>
        <begin position="168"/>
        <end position="187"/>
    </location>
</feature>
<evidence type="ECO:0000256" key="3">
    <source>
        <dbReference type="ARBA" id="ARBA00022449"/>
    </source>
</evidence>
<keyword evidence="2" id="KW-0813">Transport</keyword>
<dbReference type="GO" id="GO:0015386">
    <property type="term" value="F:potassium:proton antiporter activity"/>
    <property type="evidence" value="ECO:0007669"/>
    <property type="project" value="TreeGrafter"/>
</dbReference>
<evidence type="ECO:0000256" key="1">
    <source>
        <dbReference type="ARBA" id="ARBA00004651"/>
    </source>
</evidence>
<feature type="transmembrane region" description="Helical" evidence="11">
    <location>
        <begin position="316"/>
        <end position="339"/>
    </location>
</feature>
<name>A0A5C9A410_9GAMM</name>
<dbReference type="InterPro" id="IPR000595">
    <property type="entry name" value="cNMP-bd_dom"/>
</dbReference>
<comment type="subcellular location">
    <subcellularLocation>
        <location evidence="1">Cell membrane</location>
        <topology evidence="1">Multi-pass membrane protein</topology>
    </subcellularLocation>
</comment>
<keyword evidence="9 11" id="KW-0472">Membrane</keyword>
<evidence type="ECO:0000313" key="14">
    <source>
        <dbReference type="Proteomes" id="UP000321933"/>
    </source>
</evidence>
<accession>A0A5C9A410</accession>
<reference evidence="13 14" key="1">
    <citation type="submission" date="2019-08" db="EMBL/GenBank/DDBJ databases">
        <title>Parahaliea maris sp. nov., isolated from the surface seawater.</title>
        <authorList>
            <person name="Liu Y."/>
        </authorList>
    </citation>
    <scope>NUCLEOTIDE SEQUENCE [LARGE SCALE GENOMIC DNA]</scope>
    <source>
        <strain evidence="13 14">S2-26</strain>
    </source>
</reference>
<proteinExistence type="predicted"/>
<dbReference type="GO" id="GO:0005886">
    <property type="term" value="C:plasma membrane"/>
    <property type="evidence" value="ECO:0007669"/>
    <property type="project" value="UniProtKB-SubCell"/>
</dbReference>
<feature type="transmembrane region" description="Helical" evidence="11">
    <location>
        <begin position="378"/>
        <end position="400"/>
    </location>
</feature>
<dbReference type="InterPro" id="IPR018490">
    <property type="entry name" value="cNMP-bd_dom_sf"/>
</dbReference>
<dbReference type="PANTHER" id="PTHR10110:SF86">
    <property type="entry name" value="SODIUM_HYDROGEN EXCHANGER 7"/>
    <property type="match status" value="1"/>
</dbReference>
<keyword evidence="7" id="KW-0915">Sodium</keyword>
<dbReference type="EMBL" id="VRYZ01000001">
    <property type="protein sequence ID" value="TXS94672.1"/>
    <property type="molecule type" value="Genomic_DNA"/>
</dbReference>
<dbReference type="Pfam" id="PF00999">
    <property type="entry name" value="Na_H_Exchanger"/>
    <property type="match status" value="1"/>
</dbReference>
<evidence type="ECO:0000256" key="10">
    <source>
        <dbReference type="ARBA" id="ARBA00023201"/>
    </source>
</evidence>
<dbReference type="Gene3D" id="2.60.120.10">
    <property type="entry name" value="Jelly Rolls"/>
    <property type="match status" value="1"/>
</dbReference>
<dbReference type="OrthoDB" id="9774146at2"/>
<dbReference type="PROSITE" id="PS50042">
    <property type="entry name" value="CNMP_BINDING_3"/>
    <property type="match status" value="1"/>
</dbReference>
<dbReference type="Proteomes" id="UP000321933">
    <property type="component" value="Unassembled WGS sequence"/>
</dbReference>
<evidence type="ECO:0000256" key="11">
    <source>
        <dbReference type="SAM" id="Phobius"/>
    </source>
</evidence>
<feature type="transmembrane region" description="Helical" evidence="11">
    <location>
        <begin position="351"/>
        <end position="372"/>
    </location>
</feature>
<feature type="transmembrane region" description="Helical" evidence="11">
    <location>
        <begin position="125"/>
        <end position="147"/>
    </location>
</feature>
<dbReference type="InterPro" id="IPR018422">
    <property type="entry name" value="Cation/H_exchanger_CPA1"/>
</dbReference>
<keyword evidence="14" id="KW-1185">Reference proteome</keyword>
<keyword evidence="8" id="KW-0406">Ion transport</keyword>
<dbReference type="InterPro" id="IPR006153">
    <property type="entry name" value="Cation/H_exchanger_TM"/>
</dbReference>
<dbReference type="RefSeq" id="WP_148062514.1">
    <property type="nucleotide sequence ID" value="NZ_VRYZ01000001.1"/>
</dbReference>
<organism evidence="13 14">
    <name type="scientific">Parahaliea aestuarii</name>
    <dbReference type="NCBI Taxonomy" id="1852021"/>
    <lineage>
        <taxon>Bacteria</taxon>
        <taxon>Pseudomonadati</taxon>
        <taxon>Pseudomonadota</taxon>
        <taxon>Gammaproteobacteria</taxon>
        <taxon>Cellvibrionales</taxon>
        <taxon>Halieaceae</taxon>
        <taxon>Parahaliea</taxon>
    </lineage>
</organism>
<dbReference type="GO" id="GO:0015385">
    <property type="term" value="F:sodium:proton antiporter activity"/>
    <property type="evidence" value="ECO:0007669"/>
    <property type="project" value="InterPro"/>
</dbReference>
<evidence type="ECO:0000313" key="13">
    <source>
        <dbReference type="EMBL" id="TXS94672.1"/>
    </source>
</evidence>
<dbReference type="GO" id="GO:0098719">
    <property type="term" value="P:sodium ion import across plasma membrane"/>
    <property type="evidence" value="ECO:0007669"/>
    <property type="project" value="TreeGrafter"/>
</dbReference>
<evidence type="ECO:0000256" key="7">
    <source>
        <dbReference type="ARBA" id="ARBA00023053"/>
    </source>
</evidence>
<evidence type="ECO:0000256" key="8">
    <source>
        <dbReference type="ARBA" id="ARBA00023065"/>
    </source>
</evidence>
<feature type="transmembrane region" description="Helical" evidence="11">
    <location>
        <begin position="6"/>
        <end position="28"/>
    </location>
</feature>
<dbReference type="InterPro" id="IPR014710">
    <property type="entry name" value="RmlC-like_jellyroll"/>
</dbReference>
<dbReference type="SMART" id="SM00100">
    <property type="entry name" value="cNMP"/>
    <property type="match status" value="1"/>
</dbReference>
<dbReference type="Gene3D" id="6.10.140.1330">
    <property type="match status" value="1"/>
</dbReference>
<evidence type="ECO:0000259" key="12">
    <source>
        <dbReference type="PROSITE" id="PS50042"/>
    </source>
</evidence>
<comment type="caution">
    <text evidence="13">The sequence shown here is derived from an EMBL/GenBank/DDBJ whole genome shotgun (WGS) entry which is preliminary data.</text>
</comment>
<dbReference type="SUPFAM" id="SSF51206">
    <property type="entry name" value="cAMP-binding domain-like"/>
    <property type="match status" value="1"/>
</dbReference>